<reference evidence="1" key="1">
    <citation type="submission" date="2014-11" db="EMBL/GenBank/DDBJ databases">
        <authorList>
            <person name="Amaro Gonzalez C."/>
        </authorList>
    </citation>
    <scope>NUCLEOTIDE SEQUENCE</scope>
</reference>
<organism evidence="1">
    <name type="scientific">Anguilla anguilla</name>
    <name type="common">European freshwater eel</name>
    <name type="synonym">Muraena anguilla</name>
    <dbReference type="NCBI Taxonomy" id="7936"/>
    <lineage>
        <taxon>Eukaryota</taxon>
        <taxon>Metazoa</taxon>
        <taxon>Chordata</taxon>
        <taxon>Craniata</taxon>
        <taxon>Vertebrata</taxon>
        <taxon>Euteleostomi</taxon>
        <taxon>Actinopterygii</taxon>
        <taxon>Neopterygii</taxon>
        <taxon>Teleostei</taxon>
        <taxon>Anguilliformes</taxon>
        <taxon>Anguillidae</taxon>
        <taxon>Anguilla</taxon>
    </lineage>
</organism>
<reference evidence="1" key="2">
    <citation type="journal article" date="2015" name="Fish Shellfish Immunol.">
        <title>Early steps in the European eel (Anguilla anguilla)-Vibrio vulnificus interaction in the gills: Role of the RtxA13 toxin.</title>
        <authorList>
            <person name="Callol A."/>
            <person name="Pajuelo D."/>
            <person name="Ebbesson L."/>
            <person name="Teles M."/>
            <person name="MacKenzie S."/>
            <person name="Amaro C."/>
        </authorList>
    </citation>
    <scope>NUCLEOTIDE SEQUENCE</scope>
</reference>
<evidence type="ECO:0000313" key="1">
    <source>
        <dbReference type="EMBL" id="JAH73573.1"/>
    </source>
</evidence>
<dbReference type="AlphaFoldDB" id="A0A0E9V8K7"/>
<accession>A0A0E9V8K7</accession>
<protein>
    <submittedName>
        <fullName evidence="1">Uncharacterized protein</fullName>
    </submittedName>
</protein>
<sequence>MIDSPARLSLGYLLLN</sequence>
<name>A0A0E9V8K7_ANGAN</name>
<dbReference type="EMBL" id="GBXM01035004">
    <property type="protein sequence ID" value="JAH73573.1"/>
    <property type="molecule type" value="Transcribed_RNA"/>
</dbReference>
<proteinExistence type="predicted"/>